<organism evidence="2">
    <name type="scientific">Corethron hystrix</name>
    <dbReference type="NCBI Taxonomy" id="216773"/>
    <lineage>
        <taxon>Eukaryota</taxon>
        <taxon>Sar</taxon>
        <taxon>Stramenopiles</taxon>
        <taxon>Ochrophyta</taxon>
        <taxon>Bacillariophyta</taxon>
        <taxon>Coscinodiscophyceae</taxon>
        <taxon>Corethrophycidae</taxon>
        <taxon>Corethrales</taxon>
        <taxon>Corethraceae</taxon>
        <taxon>Corethron</taxon>
    </lineage>
</organism>
<proteinExistence type="predicted"/>
<protein>
    <submittedName>
        <fullName evidence="2">Uncharacterized protein</fullName>
    </submittedName>
</protein>
<name>A0A7S1G0H9_9STRA</name>
<dbReference type="EMBL" id="HBFR01038921">
    <property type="protein sequence ID" value="CAD8901210.1"/>
    <property type="molecule type" value="Transcribed_RNA"/>
</dbReference>
<sequence length="141" mass="16076">MKLDINEEGFPTCSSKVDRPKEKSEPSIEEFWAIIEDDDDILYHNAAQEVQKYDDDKLTIDDILKNREYDPPHQQLKTALAEANGYIGQLVGNDNSLMDINIESISKLSENLVAGALAALNNSIECFNEFWERNCRQILLL</sequence>
<reference evidence="2" key="1">
    <citation type="submission" date="2021-01" db="EMBL/GenBank/DDBJ databases">
        <authorList>
            <person name="Corre E."/>
            <person name="Pelletier E."/>
            <person name="Niang G."/>
            <person name="Scheremetjew M."/>
            <person name="Finn R."/>
            <person name="Kale V."/>
            <person name="Holt S."/>
            <person name="Cochrane G."/>
            <person name="Meng A."/>
            <person name="Brown T."/>
            <person name="Cohen L."/>
        </authorList>
    </citation>
    <scope>NUCLEOTIDE SEQUENCE</scope>
    <source>
        <strain evidence="2">308</strain>
    </source>
</reference>
<evidence type="ECO:0000256" key="1">
    <source>
        <dbReference type="SAM" id="MobiDB-lite"/>
    </source>
</evidence>
<accession>A0A7S1G0H9</accession>
<dbReference type="AlphaFoldDB" id="A0A7S1G0H9"/>
<gene>
    <name evidence="2" type="ORF">CHYS00102_LOCUS28429</name>
</gene>
<evidence type="ECO:0000313" key="2">
    <source>
        <dbReference type="EMBL" id="CAD8901210.1"/>
    </source>
</evidence>
<feature type="region of interest" description="Disordered" evidence="1">
    <location>
        <begin position="1"/>
        <end position="24"/>
    </location>
</feature>